<proteinExistence type="predicted"/>
<accession>A0ABR1RS13</accession>
<reference evidence="1 2" key="1">
    <citation type="submission" date="2023-01" db="EMBL/GenBank/DDBJ databases">
        <title>Analysis of 21 Apiospora genomes using comparative genomics revels a genus with tremendous synthesis potential of carbohydrate active enzymes and secondary metabolites.</title>
        <authorList>
            <person name="Sorensen T."/>
        </authorList>
    </citation>
    <scope>NUCLEOTIDE SEQUENCE [LARGE SCALE GENOMIC DNA]</scope>
    <source>
        <strain evidence="1 2">CBS 33761</strain>
    </source>
</reference>
<name>A0ABR1RS13_9PEZI</name>
<evidence type="ECO:0008006" key="3">
    <source>
        <dbReference type="Google" id="ProtNLM"/>
    </source>
</evidence>
<evidence type="ECO:0000313" key="1">
    <source>
        <dbReference type="EMBL" id="KAK8017755.1"/>
    </source>
</evidence>
<organism evidence="1 2">
    <name type="scientific">Apiospora rasikravindrae</name>
    <dbReference type="NCBI Taxonomy" id="990691"/>
    <lineage>
        <taxon>Eukaryota</taxon>
        <taxon>Fungi</taxon>
        <taxon>Dikarya</taxon>
        <taxon>Ascomycota</taxon>
        <taxon>Pezizomycotina</taxon>
        <taxon>Sordariomycetes</taxon>
        <taxon>Xylariomycetidae</taxon>
        <taxon>Amphisphaeriales</taxon>
        <taxon>Apiosporaceae</taxon>
        <taxon>Apiospora</taxon>
    </lineage>
</organism>
<sequence>MGILAGLFVDGMTKTIAWISPHTKWIHEFAAVVSSGRRKVRVYLADPNRVKKAKRPRAYLLAKF</sequence>
<dbReference type="EMBL" id="JAQQWK010000013">
    <property type="protein sequence ID" value="KAK8017755.1"/>
    <property type="molecule type" value="Genomic_DNA"/>
</dbReference>
<dbReference type="Proteomes" id="UP001444661">
    <property type="component" value="Unassembled WGS sequence"/>
</dbReference>
<gene>
    <name evidence="1" type="ORF">PG993_014081</name>
</gene>
<keyword evidence="2" id="KW-1185">Reference proteome</keyword>
<protein>
    <recommendedName>
        <fullName evidence="3">Transposase</fullName>
    </recommendedName>
</protein>
<evidence type="ECO:0000313" key="2">
    <source>
        <dbReference type="Proteomes" id="UP001444661"/>
    </source>
</evidence>
<comment type="caution">
    <text evidence="1">The sequence shown here is derived from an EMBL/GenBank/DDBJ whole genome shotgun (WGS) entry which is preliminary data.</text>
</comment>